<proteinExistence type="predicted"/>
<comment type="caution">
    <text evidence="1">The sequence shown here is derived from an EMBL/GenBank/DDBJ whole genome shotgun (WGS) entry which is preliminary data.</text>
</comment>
<sequence>MTKAAMNLRGFKGGSVRAPLLDLEGATLEELQQVMAALAKDPRTGVTLA</sequence>
<organism evidence="1 2">
    <name type="scientific">Pseudomonas matsuisoli</name>
    <dbReference type="NCBI Taxonomy" id="1515666"/>
    <lineage>
        <taxon>Bacteria</taxon>
        <taxon>Pseudomonadati</taxon>
        <taxon>Pseudomonadota</taxon>
        <taxon>Gammaproteobacteria</taxon>
        <taxon>Pseudomonadales</taxon>
        <taxon>Pseudomonadaceae</taxon>
        <taxon>Pseudomonas</taxon>
    </lineage>
</organism>
<protein>
    <submittedName>
        <fullName evidence="1">Uncharacterized protein</fullName>
    </submittedName>
</protein>
<keyword evidence="2" id="KW-1185">Reference proteome</keyword>
<dbReference type="Gene3D" id="3.20.20.70">
    <property type="entry name" value="Aldolase class I"/>
    <property type="match status" value="1"/>
</dbReference>
<evidence type="ECO:0000313" key="2">
    <source>
        <dbReference type="Proteomes" id="UP000635983"/>
    </source>
</evidence>
<dbReference type="EMBL" id="BMPO01000010">
    <property type="protein sequence ID" value="GGK08484.1"/>
    <property type="molecule type" value="Genomic_DNA"/>
</dbReference>
<dbReference type="AlphaFoldDB" id="A0A917Q2W0"/>
<reference evidence="1" key="1">
    <citation type="journal article" date="2014" name="Int. J. Syst. Evol. Microbiol.">
        <title>Complete genome sequence of Corynebacterium casei LMG S-19264T (=DSM 44701T), isolated from a smear-ripened cheese.</title>
        <authorList>
            <consortium name="US DOE Joint Genome Institute (JGI-PGF)"/>
            <person name="Walter F."/>
            <person name="Albersmeier A."/>
            <person name="Kalinowski J."/>
            <person name="Ruckert C."/>
        </authorList>
    </citation>
    <scope>NUCLEOTIDE SEQUENCE</scope>
    <source>
        <strain evidence="1">JCM 30078</strain>
    </source>
</reference>
<evidence type="ECO:0000313" key="1">
    <source>
        <dbReference type="EMBL" id="GGK08484.1"/>
    </source>
</evidence>
<name>A0A917Q2W0_9PSED</name>
<dbReference type="RefSeq" id="WP_188985616.1">
    <property type="nucleotide sequence ID" value="NZ_BMPO01000010.1"/>
</dbReference>
<reference evidence="1" key="2">
    <citation type="submission" date="2020-09" db="EMBL/GenBank/DDBJ databases">
        <authorList>
            <person name="Sun Q."/>
            <person name="Ohkuma M."/>
        </authorList>
    </citation>
    <scope>NUCLEOTIDE SEQUENCE</scope>
    <source>
        <strain evidence="1">JCM 30078</strain>
    </source>
</reference>
<dbReference type="SUPFAM" id="SSF51569">
    <property type="entry name" value="Aldolase"/>
    <property type="match status" value="1"/>
</dbReference>
<dbReference type="InterPro" id="IPR013785">
    <property type="entry name" value="Aldolase_TIM"/>
</dbReference>
<dbReference type="Proteomes" id="UP000635983">
    <property type="component" value="Unassembled WGS sequence"/>
</dbReference>
<gene>
    <name evidence="1" type="ORF">GCM10009304_38210</name>
</gene>
<accession>A0A917Q2W0</accession>